<comment type="caution">
    <text evidence="2">The sequence shown here is derived from an EMBL/GenBank/DDBJ whole genome shotgun (WGS) entry which is preliminary data.</text>
</comment>
<accession>A0AAE0P3C1</accession>
<dbReference type="EMBL" id="JAUTDP010000011">
    <property type="protein sequence ID" value="KAK3392539.1"/>
    <property type="molecule type" value="Genomic_DNA"/>
</dbReference>
<reference evidence="2" key="2">
    <citation type="submission" date="2023-07" db="EMBL/GenBank/DDBJ databases">
        <authorList>
            <consortium name="Lawrence Berkeley National Laboratory"/>
            <person name="Haridas S."/>
            <person name="Hensen N."/>
            <person name="Bonometti L."/>
            <person name="Westerberg I."/>
            <person name="Brannstrom I.O."/>
            <person name="Guillou S."/>
            <person name="Cros-Aarteil S."/>
            <person name="Calhoun S."/>
            <person name="Kuo A."/>
            <person name="Mondo S."/>
            <person name="Pangilinan J."/>
            <person name="Riley R."/>
            <person name="LaButti K."/>
            <person name="Andreopoulos B."/>
            <person name="Lipzen A."/>
            <person name="Chen C."/>
            <person name="Yanf M."/>
            <person name="Daum C."/>
            <person name="Ng V."/>
            <person name="Clum A."/>
            <person name="Steindorff A."/>
            <person name="Ohm R."/>
            <person name="Martin F."/>
            <person name="Silar P."/>
            <person name="Natvig D."/>
            <person name="Lalanne C."/>
            <person name="Gautier V."/>
            <person name="Ament-velasquez S.L."/>
            <person name="Kruys A."/>
            <person name="Hutchinson M.I."/>
            <person name="Powell A.J."/>
            <person name="Barry K."/>
            <person name="Miller A.N."/>
            <person name="Grigoriev I.V."/>
            <person name="Debuchy R."/>
            <person name="Gladieux P."/>
            <person name="Thoren M.H."/>
            <person name="Johannesson H."/>
        </authorList>
    </citation>
    <scope>NUCLEOTIDE SEQUENCE</scope>
    <source>
        <strain evidence="2">FGSC 1904</strain>
    </source>
</reference>
<organism evidence="2 3">
    <name type="scientific">Sordaria brevicollis</name>
    <dbReference type="NCBI Taxonomy" id="83679"/>
    <lineage>
        <taxon>Eukaryota</taxon>
        <taxon>Fungi</taxon>
        <taxon>Dikarya</taxon>
        <taxon>Ascomycota</taxon>
        <taxon>Pezizomycotina</taxon>
        <taxon>Sordariomycetes</taxon>
        <taxon>Sordariomycetidae</taxon>
        <taxon>Sordariales</taxon>
        <taxon>Sordariaceae</taxon>
        <taxon>Sordaria</taxon>
    </lineage>
</organism>
<sequence length="180" mass="19944">MAISERLLSVLRQAEFDDRVNGGVVVRIHSRHVSPHELKETLFSMFPKSKYTIQLRRDRYSITFPEFGKCDLDQVLLGRKSPGHHHHQQQQPKTVKPPMAASTSSPPRGIGAKPMVIIGPKATPQQPDSDAAPTNASKDTLTTLPSGAKRTQRAGILSWARCLLLQIAKCAHTLMNVIRP</sequence>
<dbReference type="Proteomes" id="UP001281003">
    <property type="component" value="Unassembled WGS sequence"/>
</dbReference>
<feature type="region of interest" description="Disordered" evidence="1">
    <location>
        <begin position="79"/>
        <end position="146"/>
    </location>
</feature>
<evidence type="ECO:0000313" key="3">
    <source>
        <dbReference type="Proteomes" id="UP001281003"/>
    </source>
</evidence>
<evidence type="ECO:0000256" key="1">
    <source>
        <dbReference type="SAM" id="MobiDB-lite"/>
    </source>
</evidence>
<gene>
    <name evidence="2" type="ORF">B0T20DRAFT_444840</name>
</gene>
<proteinExistence type="predicted"/>
<protein>
    <submittedName>
        <fullName evidence="2">Uncharacterized protein</fullName>
    </submittedName>
</protein>
<name>A0AAE0P3C1_SORBR</name>
<evidence type="ECO:0000313" key="2">
    <source>
        <dbReference type="EMBL" id="KAK3392539.1"/>
    </source>
</evidence>
<keyword evidence="3" id="KW-1185">Reference proteome</keyword>
<feature type="compositionally biased region" description="Polar residues" evidence="1">
    <location>
        <begin position="123"/>
        <end position="145"/>
    </location>
</feature>
<reference evidence="2" key="1">
    <citation type="journal article" date="2023" name="Mol. Phylogenet. Evol.">
        <title>Genome-scale phylogeny and comparative genomics of the fungal order Sordariales.</title>
        <authorList>
            <person name="Hensen N."/>
            <person name="Bonometti L."/>
            <person name="Westerberg I."/>
            <person name="Brannstrom I.O."/>
            <person name="Guillou S."/>
            <person name="Cros-Aarteil S."/>
            <person name="Calhoun S."/>
            <person name="Haridas S."/>
            <person name="Kuo A."/>
            <person name="Mondo S."/>
            <person name="Pangilinan J."/>
            <person name="Riley R."/>
            <person name="LaButti K."/>
            <person name="Andreopoulos B."/>
            <person name="Lipzen A."/>
            <person name="Chen C."/>
            <person name="Yan M."/>
            <person name="Daum C."/>
            <person name="Ng V."/>
            <person name="Clum A."/>
            <person name="Steindorff A."/>
            <person name="Ohm R.A."/>
            <person name="Martin F."/>
            <person name="Silar P."/>
            <person name="Natvig D.O."/>
            <person name="Lalanne C."/>
            <person name="Gautier V."/>
            <person name="Ament-Velasquez S.L."/>
            <person name="Kruys A."/>
            <person name="Hutchinson M.I."/>
            <person name="Powell A.J."/>
            <person name="Barry K."/>
            <person name="Miller A.N."/>
            <person name="Grigoriev I.V."/>
            <person name="Debuchy R."/>
            <person name="Gladieux P."/>
            <person name="Hiltunen Thoren M."/>
            <person name="Johannesson H."/>
        </authorList>
    </citation>
    <scope>NUCLEOTIDE SEQUENCE</scope>
    <source>
        <strain evidence="2">FGSC 1904</strain>
    </source>
</reference>
<dbReference type="AlphaFoldDB" id="A0AAE0P3C1"/>